<dbReference type="Proteomes" id="UP001597480">
    <property type="component" value="Unassembled WGS sequence"/>
</dbReference>
<dbReference type="Pfam" id="PF11396">
    <property type="entry name" value="PepSY_like"/>
    <property type="match status" value="1"/>
</dbReference>
<accession>A0ABW5NYX9</accession>
<dbReference type="SUPFAM" id="SSF160574">
    <property type="entry name" value="BT0923-like"/>
    <property type="match status" value="1"/>
</dbReference>
<organism evidence="2 3">
    <name type="scientific">Flavobacterium suzhouense</name>
    <dbReference type="NCBI Taxonomy" id="1529638"/>
    <lineage>
        <taxon>Bacteria</taxon>
        <taxon>Pseudomonadati</taxon>
        <taxon>Bacteroidota</taxon>
        <taxon>Flavobacteriia</taxon>
        <taxon>Flavobacteriales</taxon>
        <taxon>Flavobacteriaceae</taxon>
        <taxon>Flavobacterium</taxon>
    </lineage>
</organism>
<keyword evidence="3" id="KW-1185">Reference proteome</keyword>
<evidence type="ECO:0000313" key="2">
    <source>
        <dbReference type="EMBL" id="MFD2603227.1"/>
    </source>
</evidence>
<protein>
    <submittedName>
        <fullName evidence="2">PepSY-like domain-containing protein</fullName>
    </submittedName>
</protein>
<reference evidence="3" key="1">
    <citation type="journal article" date="2019" name="Int. J. Syst. Evol. Microbiol.">
        <title>The Global Catalogue of Microorganisms (GCM) 10K type strain sequencing project: providing services to taxonomists for standard genome sequencing and annotation.</title>
        <authorList>
            <consortium name="The Broad Institute Genomics Platform"/>
            <consortium name="The Broad Institute Genome Sequencing Center for Infectious Disease"/>
            <person name="Wu L."/>
            <person name="Ma J."/>
        </authorList>
    </citation>
    <scope>NUCLEOTIDE SEQUENCE [LARGE SCALE GENOMIC DNA]</scope>
    <source>
        <strain evidence="3">KCTC 42107</strain>
    </source>
</reference>
<proteinExistence type="predicted"/>
<evidence type="ECO:0000259" key="1">
    <source>
        <dbReference type="Pfam" id="PF11396"/>
    </source>
</evidence>
<dbReference type="RefSeq" id="WP_379821908.1">
    <property type="nucleotide sequence ID" value="NZ_JBHUMD010000027.1"/>
</dbReference>
<sequence length="141" mass="15913">MKSLLSAAALFILLSAKGQEKETVYRSELPSPVRSFLTHFKSPLHHAMRIYDETKTTYGIVLNDNTEIQFSDKGFWTIIDGKGKPVQYKFLGKTFTEYFKTNFANTIVNRIERSESRCKVMLSNGSAFSFALDAKGSAILN</sequence>
<dbReference type="InterPro" id="IPR021533">
    <property type="entry name" value="PepSY-like"/>
</dbReference>
<dbReference type="Gene3D" id="3.40.1420.30">
    <property type="match status" value="1"/>
</dbReference>
<dbReference type="EMBL" id="JBHUMD010000027">
    <property type="protein sequence ID" value="MFD2603227.1"/>
    <property type="molecule type" value="Genomic_DNA"/>
</dbReference>
<comment type="caution">
    <text evidence="2">The sequence shown here is derived from an EMBL/GenBank/DDBJ whole genome shotgun (WGS) entry which is preliminary data.</text>
</comment>
<name>A0ABW5NYX9_9FLAO</name>
<gene>
    <name evidence="2" type="ORF">ACFSR3_14285</name>
</gene>
<feature type="domain" description="Putative beta-lactamase-inhibitor-like PepSY-like" evidence="1">
    <location>
        <begin position="57"/>
        <end position="135"/>
    </location>
</feature>
<evidence type="ECO:0000313" key="3">
    <source>
        <dbReference type="Proteomes" id="UP001597480"/>
    </source>
</evidence>